<proteinExistence type="predicted"/>
<dbReference type="GO" id="GO:0016887">
    <property type="term" value="F:ATP hydrolysis activity"/>
    <property type="evidence" value="ECO:0007669"/>
    <property type="project" value="InterPro"/>
</dbReference>
<dbReference type="RefSeq" id="WP_082201451.1">
    <property type="nucleotide sequence ID" value="NZ_CADFGL010000016.1"/>
</dbReference>
<dbReference type="SUPFAM" id="SSF52540">
    <property type="entry name" value="P-loop containing nucleoside triphosphate hydrolases"/>
    <property type="match status" value="1"/>
</dbReference>
<feature type="domain" description="ORC1/DEAH AAA+ ATPase" evidence="1">
    <location>
        <begin position="50"/>
        <end position="195"/>
    </location>
</feature>
<sequence>MSSITFQQALHGSPNEKGEYIASLRFMHPNLEKVLSEVERHMIPSAGLSLTVVVGPAGVGKSTFAGLETEMLLKLYDAEIRENPGVIPVVLSSIDAADGKEINWQLFYQHLLDDLHTLSPDVPAQRDGEPVDVVKSYRVTFQKALFNRKVRHVLLDEAVHLTDSRTEPLQYGNLLKSLANRGSMNLLLVGAYGSERLVRASGQLARRTSVVHFPRYLANQDDFDAFTQFIKDLAKELPLPFEVDLGKYVETLFDAHLGIPGYAVKTLVRSVIACAYEGCNSWKDEYVWNALPSRAEYETIATETLEGEENIKPYLSSATPITYPSEAELLAGISARQARALGDAARGFRR</sequence>
<dbReference type="InterPro" id="IPR027417">
    <property type="entry name" value="P-loop_NTPase"/>
</dbReference>
<name>A0A6J5BF65_9BURK</name>
<evidence type="ECO:0000259" key="1">
    <source>
        <dbReference type="Pfam" id="PF13401"/>
    </source>
</evidence>
<reference evidence="2 3" key="1">
    <citation type="submission" date="2020-04" db="EMBL/GenBank/DDBJ databases">
        <authorList>
            <person name="De Canck E."/>
        </authorList>
    </citation>
    <scope>NUCLEOTIDE SEQUENCE [LARGE SCALE GENOMIC DNA]</scope>
    <source>
        <strain evidence="2 3">LMG 22037</strain>
    </source>
</reference>
<organism evidence="2 3">
    <name type="scientific">Paraburkholderia phenoliruptrix</name>
    <dbReference type="NCBI Taxonomy" id="252970"/>
    <lineage>
        <taxon>Bacteria</taxon>
        <taxon>Pseudomonadati</taxon>
        <taxon>Pseudomonadota</taxon>
        <taxon>Betaproteobacteria</taxon>
        <taxon>Burkholderiales</taxon>
        <taxon>Burkholderiaceae</taxon>
        <taxon>Paraburkholderia</taxon>
    </lineage>
</organism>
<protein>
    <recommendedName>
        <fullName evidence="1">ORC1/DEAH AAA+ ATPase domain-containing protein</fullName>
    </recommendedName>
</protein>
<accession>A0A6J5BF65</accession>
<dbReference type="InterPro" id="IPR049945">
    <property type="entry name" value="AAA_22"/>
</dbReference>
<dbReference type="AlphaFoldDB" id="A0A6J5BF65"/>
<dbReference type="Proteomes" id="UP000494249">
    <property type="component" value="Unassembled WGS sequence"/>
</dbReference>
<dbReference type="Gene3D" id="3.40.50.300">
    <property type="entry name" value="P-loop containing nucleotide triphosphate hydrolases"/>
    <property type="match status" value="1"/>
</dbReference>
<gene>
    <name evidence="2" type="ORF">LMG22037_03674</name>
</gene>
<dbReference type="EMBL" id="CADIKB010000017">
    <property type="protein sequence ID" value="CAB3704213.1"/>
    <property type="molecule type" value="Genomic_DNA"/>
</dbReference>
<evidence type="ECO:0000313" key="3">
    <source>
        <dbReference type="Proteomes" id="UP000494249"/>
    </source>
</evidence>
<dbReference type="Pfam" id="PF13401">
    <property type="entry name" value="AAA_22"/>
    <property type="match status" value="1"/>
</dbReference>
<evidence type="ECO:0000313" key="2">
    <source>
        <dbReference type="EMBL" id="CAB3704213.1"/>
    </source>
</evidence>